<comment type="cofactor">
    <cofactor evidence="1">
        <name>Mg(2+)</name>
        <dbReference type="ChEBI" id="CHEBI:18420"/>
    </cofactor>
</comment>
<keyword evidence="8" id="KW-1185">Reference proteome</keyword>
<dbReference type="Proteomes" id="UP000235916">
    <property type="component" value="Unassembled WGS sequence"/>
</dbReference>
<feature type="domain" description="HpcH/HpaI aldolase/citrate lyase" evidence="6">
    <location>
        <begin position="53"/>
        <end position="187"/>
    </location>
</feature>
<reference evidence="7 8" key="1">
    <citation type="submission" date="2018-01" db="EMBL/GenBank/DDBJ databases">
        <title>Draft genome sequence of Paucibacter aquatile CR182 isolated from freshwater of the Nakdong River.</title>
        <authorList>
            <person name="Choi A."/>
            <person name="Chung E.J."/>
        </authorList>
    </citation>
    <scope>NUCLEOTIDE SEQUENCE [LARGE SCALE GENOMIC DNA]</scope>
    <source>
        <strain evidence="7 8">CR182</strain>
    </source>
</reference>
<dbReference type="GO" id="GO:0047777">
    <property type="term" value="F:(S)-citramalyl-CoA lyase activity"/>
    <property type="evidence" value="ECO:0007669"/>
    <property type="project" value="TreeGrafter"/>
</dbReference>
<evidence type="ECO:0000256" key="4">
    <source>
        <dbReference type="PIRSR" id="PIRSR015582-1"/>
    </source>
</evidence>
<keyword evidence="7" id="KW-0456">Lyase</keyword>
<feature type="binding site" evidence="5">
    <location>
        <position position="180"/>
    </location>
    <ligand>
        <name>Mg(2+)</name>
        <dbReference type="ChEBI" id="CHEBI:18420"/>
    </ligand>
</feature>
<dbReference type="InterPro" id="IPR040186">
    <property type="entry name" value="Citramalyl-CoA_lyase"/>
</dbReference>
<dbReference type="InterPro" id="IPR005000">
    <property type="entry name" value="Aldolase/citrate-lyase_domain"/>
</dbReference>
<dbReference type="OrthoDB" id="8481499at2"/>
<dbReference type="InterPro" id="IPR015813">
    <property type="entry name" value="Pyrv/PenolPyrv_kinase-like_dom"/>
</dbReference>
<dbReference type="InterPro" id="IPR011206">
    <property type="entry name" value="Citrate_lyase_beta/mcl1/mcl2"/>
</dbReference>
<dbReference type="EMBL" id="POSP01000003">
    <property type="protein sequence ID" value="PND37037.1"/>
    <property type="molecule type" value="Genomic_DNA"/>
</dbReference>
<organism evidence="7 8">
    <name type="scientific">Kinneretia aquatilis</name>
    <dbReference type="NCBI Taxonomy" id="2070761"/>
    <lineage>
        <taxon>Bacteria</taxon>
        <taxon>Pseudomonadati</taxon>
        <taxon>Pseudomonadota</taxon>
        <taxon>Betaproteobacteria</taxon>
        <taxon>Burkholderiales</taxon>
        <taxon>Sphaerotilaceae</taxon>
        <taxon>Roseateles</taxon>
    </lineage>
</organism>
<dbReference type="SUPFAM" id="SSF51621">
    <property type="entry name" value="Phosphoenolpyruvate/pyruvate domain"/>
    <property type="match status" value="1"/>
</dbReference>
<dbReference type="AlphaFoldDB" id="A0A2N8KU96"/>
<feature type="binding site" evidence="4">
    <location>
        <position position="154"/>
    </location>
    <ligand>
        <name>substrate</name>
    </ligand>
</feature>
<dbReference type="PANTHER" id="PTHR11105">
    <property type="entry name" value="CITRATE LYASE SUBUNIT BETA-RELATED"/>
    <property type="match status" value="1"/>
</dbReference>
<feature type="binding site" evidence="5">
    <location>
        <position position="154"/>
    </location>
    <ligand>
        <name>Mg(2+)</name>
        <dbReference type="ChEBI" id="CHEBI:18420"/>
    </ligand>
</feature>
<comment type="caution">
    <text evidence="7">The sequence shown here is derived from an EMBL/GenBank/DDBJ whole genome shotgun (WGS) entry which is preliminary data.</text>
</comment>
<dbReference type="Gene3D" id="6.10.140.960">
    <property type="match status" value="1"/>
</dbReference>
<sequence>MSSLPALHPKLALFEDGDAATVLPVVDHYCGVEVRMRKSLELQAEMGPVFDITLDCEDGAPIGGEAEHVQLVTELLHSAHNRHGRVGARVHPFDHPSFEADVDGLIAGAGERLAFLMIPKPRSAEELARACAFIDERLQHHGTQKPLPLHTLIETHGALRDVMQIAAHPRIESLSFGLMDFVSAHRGAIPRHALTAEGQFSHPLIARAKLEISAAAHAHAKTPSHCVVTEFKNSVALQAAATRAAREFGYTRMWSIHPNQIQPILDAFAPSAAEVDEALEIIQAAQAAQWAPIQHRDVLHDRASYRFFWHLLERAHATGQPLPAEARLAYFSGD</sequence>
<accession>A0A2N8KU96</accession>
<evidence type="ECO:0000256" key="2">
    <source>
        <dbReference type="ARBA" id="ARBA00022723"/>
    </source>
</evidence>
<dbReference type="InterPro" id="IPR040442">
    <property type="entry name" value="Pyrv_kinase-like_dom_sf"/>
</dbReference>
<name>A0A2N8KU96_9BURK</name>
<keyword evidence="3 5" id="KW-0460">Magnesium</keyword>
<dbReference type="RefSeq" id="WP_102766960.1">
    <property type="nucleotide sequence ID" value="NZ_POSP01000003.1"/>
</dbReference>
<evidence type="ECO:0000256" key="3">
    <source>
        <dbReference type="ARBA" id="ARBA00022842"/>
    </source>
</evidence>
<dbReference type="PANTHER" id="PTHR11105:SF0">
    <property type="entry name" value="CITRAMALYL-COA LYASE, MITOCHONDRIAL"/>
    <property type="match status" value="1"/>
</dbReference>
<dbReference type="GO" id="GO:0046872">
    <property type="term" value="F:metal ion binding"/>
    <property type="evidence" value="ECO:0007669"/>
    <property type="project" value="UniProtKB-KW"/>
</dbReference>
<dbReference type="PIRSF" id="PIRSF015582">
    <property type="entry name" value="Cit_lyase_B"/>
    <property type="match status" value="1"/>
</dbReference>
<evidence type="ECO:0000313" key="8">
    <source>
        <dbReference type="Proteomes" id="UP000235916"/>
    </source>
</evidence>
<feature type="binding site" evidence="4">
    <location>
        <position position="89"/>
    </location>
    <ligand>
        <name>substrate</name>
    </ligand>
</feature>
<evidence type="ECO:0000256" key="5">
    <source>
        <dbReference type="PIRSR" id="PIRSR015582-2"/>
    </source>
</evidence>
<protein>
    <submittedName>
        <fullName evidence="7">CoA ester lyase</fullName>
    </submittedName>
</protein>
<dbReference type="Pfam" id="PF03328">
    <property type="entry name" value="HpcH_HpaI"/>
    <property type="match status" value="1"/>
</dbReference>
<dbReference type="Gene3D" id="3.20.20.60">
    <property type="entry name" value="Phosphoenolpyruvate-binding domains"/>
    <property type="match status" value="1"/>
</dbReference>
<evidence type="ECO:0000259" key="6">
    <source>
        <dbReference type="Pfam" id="PF03328"/>
    </source>
</evidence>
<dbReference type="GO" id="GO:0106064">
    <property type="term" value="P:regulation of cobalamin metabolic process"/>
    <property type="evidence" value="ECO:0007669"/>
    <property type="project" value="TreeGrafter"/>
</dbReference>
<proteinExistence type="predicted"/>
<gene>
    <name evidence="7" type="ORF">C1O66_05460</name>
</gene>
<keyword evidence="2 5" id="KW-0479">Metal-binding</keyword>
<evidence type="ECO:0000313" key="7">
    <source>
        <dbReference type="EMBL" id="PND37037.1"/>
    </source>
</evidence>
<evidence type="ECO:0000256" key="1">
    <source>
        <dbReference type="ARBA" id="ARBA00001946"/>
    </source>
</evidence>